<dbReference type="AlphaFoldDB" id="A0A194PRC8"/>
<dbReference type="EMBL" id="KQ459595">
    <property type="protein sequence ID" value="KPI96006.1"/>
    <property type="molecule type" value="Genomic_DNA"/>
</dbReference>
<feature type="region of interest" description="Disordered" evidence="1">
    <location>
        <begin position="38"/>
        <end position="63"/>
    </location>
</feature>
<keyword evidence="3" id="KW-1185">Reference proteome</keyword>
<organism evidence="2 3">
    <name type="scientific">Papilio xuthus</name>
    <name type="common">Asian swallowtail butterfly</name>
    <dbReference type="NCBI Taxonomy" id="66420"/>
    <lineage>
        <taxon>Eukaryota</taxon>
        <taxon>Metazoa</taxon>
        <taxon>Ecdysozoa</taxon>
        <taxon>Arthropoda</taxon>
        <taxon>Hexapoda</taxon>
        <taxon>Insecta</taxon>
        <taxon>Pterygota</taxon>
        <taxon>Neoptera</taxon>
        <taxon>Endopterygota</taxon>
        <taxon>Lepidoptera</taxon>
        <taxon>Glossata</taxon>
        <taxon>Ditrysia</taxon>
        <taxon>Papilionoidea</taxon>
        <taxon>Papilionidae</taxon>
        <taxon>Papilioninae</taxon>
        <taxon>Papilio</taxon>
    </lineage>
</organism>
<protein>
    <submittedName>
        <fullName evidence="2">Uncharacterized protein</fullName>
    </submittedName>
</protein>
<accession>A0A194PRC8</accession>
<dbReference type="Proteomes" id="UP000053268">
    <property type="component" value="Unassembled WGS sequence"/>
</dbReference>
<evidence type="ECO:0000256" key="1">
    <source>
        <dbReference type="SAM" id="MobiDB-lite"/>
    </source>
</evidence>
<reference evidence="2 3" key="1">
    <citation type="journal article" date="2015" name="Nat. Commun.">
        <title>Outbred genome sequencing and CRISPR/Cas9 gene editing in butterflies.</title>
        <authorList>
            <person name="Li X."/>
            <person name="Fan D."/>
            <person name="Zhang W."/>
            <person name="Liu G."/>
            <person name="Zhang L."/>
            <person name="Zhao L."/>
            <person name="Fang X."/>
            <person name="Chen L."/>
            <person name="Dong Y."/>
            <person name="Chen Y."/>
            <person name="Ding Y."/>
            <person name="Zhao R."/>
            <person name="Feng M."/>
            <person name="Zhu Y."/>
            <person name="Feng Y."/>
            <person name="Jiang X."/>
            <person name="Zhu D."/>
            <person name="Xiang H."/>
            <person name="Feng X."/>
            <person name="Li S."/>
            <person name="Wang J."/>
            <person name="Zhang G."/>
            <person name="Kronforst M.R."/>
            <person name="Wang W."/>
        </authorList>
    </citation>
    <scope>NUCLEOTIDE SEQUENCE [LARGE SCALE GENOMIC DNA]</scope>
    <source>
        <strain evidence="2">Ya'a_city_454_Px</strain>
        <tissue evidence="2">Whole body</tissue>
    </source>
</reference>
<evidence type="ECO:0000313" key="2">
    <source>
        <dbReference type="EMBL" id="KPI96006.1"/>
    </source>
</evidence>
<name>A0A194PRC8_PAPXU</name>
<sequence>MFAKERARYERDRSHDVVRRPATPVAPLLCGGDEQQVRGRGTHGMHDAATTDTCTFPSAPPTRPELLTTRYSAARTWGAARRGAGAADLAVSRLAVRGRDDNARYFGPRPAPALHRTAAAVANAPDNRGTRTTPERAHGRVRRTSLTYRATRLMRQKLDQRRRTPLDD</sequence>
<gene>
    <name evidence="2" type="ORF">RR46_11719</name>
</gene>
<proteinExistence type="predicted"/>
<evidence type="ECO:0000313" key="3">
    <source>
        <dbReference type="Proteomes" id="UP000053268"/>
    </source>
</evidence>